<name>A0ABN8IE21_9NEOP</name>
<dbReference type="EMBL" id="OW152832">
    <property type="protein sequence ID" value="CAH2052829.1"/>
    <property type="molecule type" value="Genomic_DNA"/>
</dbReference>
<keyword evidence="3" id="KW-1185">Reference proteome</keyword>
<proteinExistence type="predicted"/>
<evidence type="ECO:0000313" key="2">
    <source>
        <dbReference type="EMBL" id="CAH2052829.1"/>
    </source>
</evidence>
<reference evidence="2" key="1">
    <citation type="submission" date="2022-03" db="EMBL/GenBank/DDBJ databases">
        <authorList>
            <person name="Martin H S."/>
        </authorList>
    </citation>
    <scope>NUCLEOTIDE SEQUENCE</scope>
</reference>
<organism evidence="2 3">
    <name type="scientific">Iphiclides podalirius</name>
    <name type="common">scarce swallowtail</name>
    <dbReference type="NCBI Taxonomy" id="110791"/>
    <lineage>
        <taxon>Eukaryota</taxon>
        <taxon>Metazoa</taxon>
        <taxon>Ecdysozoa</taxon>
        <taxon>Arthropoda</taxon>
        <taxon>Hexapoda</taxon>
        <taxon>Insecta</taxon>
        <taxon>Pterygota</taxon>
        <taxon>Neoptera</taxon>
        <taxon>Endopterygota</taxon>
        <taxon>Lepidoptera</taxon>
        <taxon>Glossata</taxon>
        <taxon>Ditrysia</taxon>
        <taxon>Papilionoidea</taxon>
        <taxon>Papilionidae</taxon>
        <taxon>Papilioninae</taxon>
        <taxon>Iphiclides</taxon>
    </lineage>
</organism>
<dbReference type="Proteomes" id="UP000837857">
    <property type="component" value="Chromosome 20"/>
</dbReference>
<feature type="non-terminal residue" evidence="2">
    <location>
        <position position="1"/>
    </location>
</feature>
<accession>A0ABN8IE21</accession>
<feature type="compositionally biased region" description="Basic and acidic residues" evidence="1">
    <location>
        <begin position="33"/>
        <end position="47"/>
    </location>
</feature>
<sequence length="162" mass="17107">MNGLRPTPFLSPQHLPFASTTHPTVPPLAARQLRAERSMRRMPDRGDSMPLRSGSGHSAPAWLGASHADVLAWHLEHSSDGTGCSYKHWIASGLCCPGSLATTEKLGNTCLAAEHQTGGSAEVRVGGGRVGGPPRPHGACANCTTAVHCVPFLQCAKSKRHF</sequence>
<evidence type="ECO:0000256" key="1">
    <source>
        <dbReference type="SAM" id="MobiDB-lite"/>
    </source>
</evidence>
<protein>
    <submittedName>
        <fullName evidence="2">Uncharacterized protein</fullName>
    </submittedName>
</protein>
<gene>
    <name evidence="2" type="ORF">IPOD504_LOCUS8395</name>
</gene>
<evidence type="ECO:0000313" key="3">
    <source>
        <dbReference type="Proteomes" id="UP000837857"/>
    </source>
</evidence>
<feature type="region of interest" description="Disordered" evidence="1">
    <location>
        <begin position="1"/>
        <end position="56"/>
    </location>
</feature>